<dbReference type="EMBL" id="CALNXI010001215">
    <property type="protein sequence ID" value="CAH3160471.1"/>
    <property type="molecule type" value="Genomic_DNA"/>
</dbReference>
<feature type="region of interest" description="Disordered" evidence="3">
    <location>
        <begin position="796"/>
        <end position="823"/>
    </location>
</feature>
<sequence>GQQERDPPRIVNFPTKDLLAPEDVKFSRGNALKLPCDAVGNNLHWTWKHNGTAITTGGKFTVGADGTLYGSYLDSAQSGHYQCFVRDTVTGIETFSRKIQVAVTVVGTFSNQNEQEVLVDLGQEISIDCPQHSASYGVSYSWRGKINTVLIVFLNLLKKKAFVAGRIVRGNLLRLTWKDAGCLCYYDFSHFFTEQVLIKKGGEIIVYFVLGQTDPATPRAPAWKLIPAAIEAAVEGRNKTLYCLAVGRPVPTITWKIQNKSGNWQNLVHGQDSFEIASDFQGRLLNIISVKKSMHETRYRCEAENSQSGGYPLVHDVQLNVKVAPRFLVSPPQQVEIDVKSNGSLTCDVFADPSPSFKWYKNGKQLTTSTVQLTLSGNKLVFKNVRHPNETGIYQCVAENPHGMIVSSTYVKVLAIKPSFAESGFGPFYLFKGTAGRLTCNPKAAPRPTKDQYKWYKGTTLLTSSPPYRIEYGEFSTLIIDNVDQNRDEGLYKCYAENFLGNATENATTTVLERTIIVVRPRDQSIDEGTRVDLRCEATADPSLELRYYWKKDNAVITYNNRIQWLEGAKVLTIANITVDEAGNYTCVAYTSGPIRSEDQASATIDVSGAPPYPPTNLAITNCFNRTTTLSWVNGAAKDGSITKFIIEQESSYEPNVFYSIENVTNPNATSFTFNLTGWATLRFRLRAVNRFGPSRPSVATSKFCRTDVGPPDKYPDHFRGNAKGTEKLDIVWTAMPKVDWNAPGLYYLLKYRKVPDGKFGTPEKITDPAVDVFAIPNPGIYKLWEFQIQAGNEEGLGPEGPVVQSYSGPDRPKGKPGNVQTGAATARTVDLTWVPVTVTRGSVDGYKIYYWGESRLSERHRREIPGDAMFVNVPGGSKQSHTVTKLTPYTNYNFSITAYNEGGEGPASDEAFATTDEAEPGPPSQVNVYAFAKYIMVTWKAPVEPNGVITKYRVRSAQYEGSQPSNDLQVSRQEVRPGVFRKLLDNQTPERNYFVEIQAETSKGWGEQVRKTTRTVAYAPGLRKRYQDDDDDDDDDNDDDDTDDDDGDLNGDDDDKDNDINSEHVHGHHKGDENQFEQTRKFFNDSGLVLELVEPCSPIRTDGERTAKR</sequence>
<reference evidence="6 7" key="1">
    <citation type="submission" date="2022-05" db="EMBL/GenBank/DDBJ databases">
        <authorList>
            <consortium name="Genoscope - CEA"/>
            <person name="William W."/>
        </authorList>
    </citation>
    <scope>NUCLEOTIDE SEQUENCE [LARGE SCALE GENOMIC DNA]</scope>
</reference>
<feature type="compositionally biased region" description="Acidic residues" evidence="3">
    <location>
        <begin position="1029"/>
        <end position="1058"/>
    </location>
</feature>
<dbReference type="PROSITE" id="PS50853">
    <property type="entry name" value="FN3"/>
    <property type="match status" value="4"/>
</dbReference>
<dbReference type="Proteomes" id="UP001159427">
    <property type="component" value="Unassembled WGS sequence"/>
</dbReference>
<name>A0ABN8QET9_9CNID</name>
<comment type="caution">
    <text evidence="6">The sequence shown here is derived from an EMBL/GenBank/DDBJ whole genome shotgun (WGS) entry which is preliminary data.</text>
</comment>
<feature type="domain" description="Fibronectin type-III" evidence="5">
    <location>
        <begin position="614"/>
        <end position="712"/>
    </location>
</feature>
<dbReference type="InterPro" id="IPR013783">
    <property type="entry name" value="Ig-like_fold"/>
</dbReference>
<evidence type="ECO:0000313" key="6">
    <source>
        <dbReference type="EMBL" id="CAH3160471.1"/>
    </source>
</evidence>
<evidence type="ECO:0000256" key="3">
    <source>
        <dbReference type="SAM" id="MobiDB-lite"/>
    </source>
</evidence>
<dbReference type="InterPro" id="IPR003598">
    <property type="entry name" value="Ig_sub2"/>
</dbReference>
<gene>
    <name evidence="6" type="ORF">PEVE_00003605</name>
</gene>
<dbReference type="InterPro" id="IPR003599">
    <property type="entry name" value="Ig_sub"/>
</dbReference>
<dbReference type="Pfam" id="PF00041">
    <property type="entry name" value="fn3"/>
    <property type="match status" value="2"/>
</dbReference>
<dbReference type="SUPFAM" id="SSF48726">
    <property type="entry name" value="Immunoglobulin"/>
    <property type="match status" value="5"/>
</dbReference>
<dbReference type="SMART" id="SM00060">
    <property type="entry name" value="FN3"/>
    <property type="match status" value="4"/>
</dbReference>
<feature type="domain" description="Ig-like" evidence="4">
    <location>
        <begin position="221"/>
        <end position="318"/>
    </location>
</feature>
<feature type="domain" description="Fibronectin type-III" evidence="5">
    <location>
        <begin position="816"/>
        <end position="919"/>
    </location>
</feature>
<evidence type="ECO:0000313" key="7">
    <source>
        <dbReference type="Proteomes" id="UP001159427"/>
    </source>
</evidence>
<feature type="non-terminal residue" evidence="6">
    <location>
        <position position="1"/>
    </location>
</feature>
<evidence type="ECO:0000259" key="5">
    <source>
        <dbReference type="PROSITE" id="PS50853"/>
    </source>
</evidence>
<dbReference type="CDD" id="cd00063">
    <property type="entry name" value="FN3"/>
    <property type="match status" value="3"/>
</dbReference>
<feature type="domain" description="Ig-like" evidence="4">
    <location>
        <begin position="515"/>
        <end position="608"/>
    </location>
</feature>
<dbReference type="InterPro" id="IPR007110">
    <property type="entry name" value="Ig-like_dom"/>
</dbReference>
<dbReference type="SUPFAM" id="SSF49265">
    <property type="entry name" value="Fibronectin type III"/>
    <property type="match status" value="2"/>
</dbReference>
<feature type="region of interest" description="Disordered" evidence="3">
    <location>
        <begin position="1021"/>
        <end position="1080"/>
    </location>
</feature>
<dbReference type="Pfam" id="PF13927">
    <property type="entry name" value="Ig_3"/>
    <property type="match status" value="3"/>
</dbReference>
<evidence type="ECO:0000256" key="1">
    <source>
        <dbReference type="ARBA" id="ARBA00022737"/>
    </source>
</evidence>
<dbReference type="PANTHER" id="PTHR44170:SF6">
    <property type="entry name" value="CONTACTIN"/>
    <property type="match status" value="1"/>
</dbReference>
<protein>
    <submittedName>
        <fullName evidence="6">Uncharacterized protein</fullName>
    </submittedName>
</protein>
<dbReference type="InterPro" id="IPR003961">
    <property type="entry name" value="FN3_dom"/>
</dbReference>
<feature type="domain" description="Fibronectin type-III" evidence="5">
    <location>
        <begin position="920"/>
        <end position="1020"/>
    </location>
</feature>
<feature type="domain" description="Fibronectin type-III" evidence="5">
    <location>
        <begin position="715"/>
        <end position="811"/>
    </location>
</feature>
<feature type="domain" description="Ig-like" evidence="4">
    <location>
        <begin position="418"/>
        <end position="510"/>
    </location>
</feature>
<dbReference type="Gene3D" id="2.60.40.10">
    <property type="entry name" value="Immunoglobulins"/>
    <property type="match status" value="9"/>
</dbReference>
<proteinExistence type="predicted"/>
<keyword evidence="2" id="KW-1015">Disulfide bond</keyword>
<organism evidence="6 7">
    <name type="scientific">Porites evermanni</name>
    <dbReference type="NCBI Taxonomy" id="104178"/>
    <lineage>
        <taxon>Eukaryota</taxon>
        <taxon>Metazoa</taxon>
        <taxon>Cnidaria</taxon>
        <taxon>Anthozoa</taxon>
        <taxon>Hexacorallia</taxon>
        <taxon>Scleractinia</taxon>
        <taxon>Fungiina</taxon>
        <taxon>Poritidae</taxon>
        <taxon>Porites</taxon>
    </lineage>
</organism>
<dbReference type="InterPro" id="IPR036179">
    <property type="entry name" value="Ig-like_dom_sf"/>
</dbReference>
<evidence type="ECO:0000256" key="2">
    <source>
        <dbReference type="ARBA" id="ARBA00023157"/>
    </source>
</evidence>
<keyword evidence="1" id="KW-0677">Repeat</keyword>
<accession>A0ABN8QET9</accession>
<dbReference type="PANTHER" id="PTHR44170">
    <property type="entry name" value="PROTEIN SIDEKICK"/>
    <property type="match status" value="1"/>
</dbReference>
<feature type="domain" description="Ig-like" evidence="4">
    <location>
        <begin position="325"/>
        <end position="412"/>
    </location>
</feature>
<feature type="compositionally biased region" description="Basic and acidic residues" evidence="3">
    <location>
        <begin position="1059"/>
        <end position="1080"/>
    </location>
</feature>
<feature type="domain" description="Ig-like" evidence="4">
    <location>
        <begin position="8"/>
        <end position="100"/>
    </location>
</feature>
<dbReference type="CDD" id="cd00096">
    <property type="entry name" value="Ig"/>
    <property type="match status" value="1"/>
</dbReference>
<keyword evidence="7" id="KW-1185">Reference proteome</keyword>
<dbReference type="SMART" id="SM00409">
    <property type="entry name" value="IG"/>
    <property type="match status" value="6"/>
</dbReference>
<dbReference type="Pfam" id="PF07679">
    <property type="entry name" value="I-set"/>
    <property type="match status" value="1"/>
</dbReference>
<dbReference type="SMART" id="SM00408">
    <property type="entry name" value="IGc2"/>
    <property type="match status" value="5"/>
</dbReference>
<dbReference type="InterPro" id="IPR013098">
    <property type="entry name" value="Ig_I-set"/>
</dbReference>
<evidence type="ECO:0000259" key="4">
    <source>
        <dbReference type="PROSITE" id="PS50835"/>
    </source>
</evidence>
<dbReference type="PROSITE" id="PS50835">
    <property type="entry name" value="IG_LIKE"/>
    <property type="match status" value="5"/>
</dbReference>
<dbReference type="InterPro" id="IPR036116">
    <property type="entry name" value="FN3_sf"/>
</dbReference>